<protein>
    <recommendedName>
        <fullName evidence="1">Heterokaryon incompatibility domain-containing protein</fullName>
    </recommendedName>
</protein>
<feature type="non-terminal residue" evidence="2">
    <location>
        <position position="1"/>
    </location>
</feature>
<evidence type="ECO:0000313" key="2">
    <source>
        <dbReference type="EMBL" id="KAF2029388.1"/>
    </source>
</evidence>
<dbReference type="OrthoDB" id="3553147at2759"/>
<organism evidence="2 3">
    <name type="scientific">Setomelanomma holmii</name>
    <dbReference type="NCBI Taxonomy" id="210430"/>
    <lineage>
        <taxon>Eukaryota</taxon>
        <taxon>Fungi</taxon>
        <taxon>Dikarya</taxon>
        <taxon>Ascomycota</taxon>
        <taxon>Pezizomycotina</taxon>
        <taxon>Dothideomycetes</taxon>
        <taxon>Pleosporomycetidae</taxon>
        <taxon>Pleosporales</taxon>
        <taxon>Pleosporineae</taxon>
        <taxon>Phaeosphaeriaceae</taxon>
        <taxon>Setomelanomma</taxon>
    </lineage>
</organism>
<proteinExistence type="predicted"/>
<name>A0A9P4LL34_9PLEO</name>
<evidence type="ECO:0000259" key="1">
    <source>
        <dbReference type="Pfam" id="PF06985"/>
    </source>
</evidence>
<dbReference type="InterPro" id="IPR010730">
    <property type="entry name" value="HET"/>
</dbReference>
<feature type="domain" description="Heterokaryon incompatibility" evidence="1">
    <location>
        <begin position="1"/>
        <end position="62"/>
    </location>
</feature>
<evidence type="ECO:0000313" key="3">
    <source>
        <dbReference type="Proteomes" id="UP000799777"/>
    </source>
</evidence>
<keyword evidence="3" id="KW-1185">Reference proteome</keyword>
<dbReference type="PANTHER" id="PTHR24148:SF64">
    <property type="entry name" value="HETEROKARYON INCOMPATIBILITY DOMAIN-CONTAINING PROTEIN"/>
    <property type="match status" value="1"/>
</dbReference>
<dbReference type="PANTHER" id="PTHR24148">
    <property type="entry name" value="ANKYRIN REPEAT DOMAIN-CONTAINING PROTEIN 39 HOMOLOG-RELATED"/>
    <property type="match status" value="1"/>
</dbReference>
<dbReference type="Proteomes" id="UP000799777">
    <property type="component" value="Unassembled WGS sequence"/>
</dbReference>
<dbReference type="InterPro" id="IPR052895">
    <property type="entry name" value="HetReg/Transcr_Mod"/>
</dbReference>
<accession>A0A9P4LL34</accession>
<dbReference type="AlphaFoldDB" id="A0A9P4LL34"/>
<dbReference type="Pfam" id="PF06985">
    <property type="entry name" value="HET"/>
    <property type="match status" value="1"/>
</dbReference>
<gene>
    <name evidence="2" type="ORF">EK21DRAFT_67686</name>
</gene>
<sequence>YEVLSYVWGSTTELRTITCNGYETSITRNLHDALLRSRLPTETRYIWADALCVDQSSNEEKRT</sequence>
<comment type="caution">
    <text evidence="2">The sequence shown here is derived from an EMBL/GenBank/DDBJ whole genome shotgun (WGS) entry which is preliminary data.</text>
</comment>
<reference evidence="2" key="1">
    <citation type="journal article" date="2020" name="Stud. Mycol.">
        <title>101 Dothideomycetes genomes: a test case for predicting lifestyles and emergence of pathogens.</title>
        <authorList>
            <person name="Haridas S."/>
            <person name="Albert R."/>
            <person name="Binder M."/>
            <person name="Bloem J."/>
            <person name="Labutti K."/>
            <person name="Salamov A."/>
            <person name="Andreopoulos B."/>
            <person name="Baker S."/>
            <person name="Barry K."/>
            <person name="Bills G."/>
            <person name="Bluhm B."/>
            <person name="Cannon C."/>
            <person name="Castanera R."/>
            <person name="Culley D."/>
            <person name="Daum C."/>
            <person name="Ezra D."/>
            <person name="Gonzalez J."/>
            <person name="Henrissat B."/>
            <person name="Kuo A."/>
            <person name="Liang C."/>
            <person name="Lipzen A."/>
            <person name="Lutzoni F."/>
            <person name="Magnuson J."/>
            <person name="Mondo S."/>
            <person name="Nolan M."/>
            <person name="Ohm R."/>
            <person name="Pangilinan J."/>
            <person name="Park H.-J."/>
            <person name="Ramirez L."/>
            <person name="Alfaro M."/>
            <person name="Sun H."/>
            <person name="Tritt A."/>
            <person name="Yoshinaga Y."/>
            <person name="Zwiers L.-H."/>
            <person name="Turgeon B."/>
            <person name="Goodwin S."/>
            <person name="Spatafora J."/>
            <person name="Crous P."/>
            <person name="Grigoriev I."/>
        </authorList>
    </citation>
    <scope>NUCLEOTIDE SEQUENCE</scope>
    <source>
        <strain evidence="2">CBS 110217</strain>
    </source>
</reference>
<dbReference type="EMBL" id="ML978201">
    <property type="protein sequence ID" value="KAF2029388.1"/>
    <property type="molecule type" value="Genomic_DNA"/>
</dbReference>